<evidence type="ECO:0000313" key="3">
    <source>
        <dbReference type="Proteomes" id="UP000003240"/>
    </source>
</evidence>
<gene>
    <name evidence="2" type="ORF">ALO_19617</name>
</gene>
<evidence type="ECO:0000256" key="1">
    <source>
        <dbReference type="SAM" id="Phobius"/>
    </source>
</evidence>
<reference evidence="2 3" key="1">
    <citation type="journal article" date="2011" name="EMBO J.">
        <title>Structural diversity of bacterial flagellar motors.</title>
        <authorList>
            <person name="Chen S."/>
            <person name="Beeby M."/>
            <person name="Murphy G.E."/>
            <person name="Leadbetter J.R."/>
            <person name="Hendrixson D.R."/>
            <person name="Briegel A."/>
            <person name="Li Z."/>
            <person name="Shi J."/>
            <person name="Tocheva E.I."/>
            <person name="Muller A."/>
            <person name="Dobro M.J."/>
            <person name="Jensen G.J."/>
        </authorList>
    </citation>
    <scope>NUCLEOTIDE SEQUENCE [LARGE SCALE GENOMIC DNA]</scope>
    <source>
        <strain evidence="2 3">DSM 6540</strain>
    </source>
</reference>
<feature type="transmembrane region" description="Helical" evidence="1">
    <location>
        <begin position="21"/>
        <end position="42"/>
    </location>
</feature>
<proteinExistence type="predicted"/>
<protein>
    <submittedName>
        <fullName evidence="2">Uncharacterized protein</fullName>
    </submittedName>
</protein>
<sequence length="53" mass="6524">MCIRYKIKIALPDRHMRRLGSFFVIAIEILKFLMHMIGYLYYKYFLKFSIMSL</sequence>
<keyword evidence="1" id="KW-0812">Transmembrane</keyword>
<dbReference type="Proteomes" id="UP000003240">
    <property type="component" value="Unassembled WGS sequence"/>
</dbReference>
<comment type="caution">
    <text evidence="2">The sequence shown here is derived from an EMBL/GenBank/DDBJ whole genome shotgun (WGS) entry which is preliminary data.</text>
</comment>
<dbReference type="STRING" id="1009370.ALO_19617"/>
<dbReference type="EMBL" id="AFGF01000240">
    <property type="protein sequence ID" value="EGO62203.1"/>
    <property type="molecule type" value="Genomic_DNA"/>
</dbReference>
<keyword evidence="3" id="KW-1185">Reference proteome</keyword>
<organism evidence="2 3">
    <name type="scientific">Acetonema longum DSM 6540</name>
    <dbReference type="NCBI Taxonomy" id="1009370"/>
    <lineage>
        <taxon>Bacteria</taxon>
        <taxon>Bacillati</taxon>
        <taxon>Bacillota</taxon>
        <taxon>Negativicutes</taxon>
        <taxon>Acetonemataceae</taxon>
        <taxon>Acetonema</taxon>
    </lineage>
</organism>
<name>F7NP80_9FIRM</name>
<keyword evidence="1" id="KW-1133">Transmembrane helix</keyword>
<evidence type="ECO:0000313" key="2">
    <source>
        <dbReference type="EMBL" id="EGO62203.1"/>
    </source>
</evidence>
<keyword evidence="1" id="KW-0472">Membrane</keyword>
<accession>F7NP80</accession>
<dbReference type="AlphaFoldDB" id="F7NP80"/>